<accession>B8A829</accession>
<reference evidence="2 3" key="1">
    <citation type="journal article" date="2005" name="PLoS Biol.">
        <title>The genomes of Oryza sativa: a history of duplications.</title>
        <authorList>
            <person name="Yu J."/>
            <person name="Wang J."/>
            <person name="Lin W."/>
            <person name="Li S."/>
            <person name="Li H."/>
            <person name="Zhou J."/>
            <person name="Ni P."/>
            <person name="Dong W."/>
            <person name="Hu S."/>
            <person name="Zeng C."/>
            <person name="Zhang J."/>
            <person name="Zhang Y."/>
            <person name="Li R."/>
            <person name="Xu Z."/>
            <person name="Li S."/>
            <person name="Li X."/>
            <person name="Zheng H."/>
            <person name="Cong L."/>
            <person name="Lin L."/>
            <person name="Yin J."/>
            <person name="Geng J."/>
            <person name="Li G."/>
            <person name="Shi J."/>
            <person name="Liu J."/>
            <person name="Lv H."/>
            <person name="Li J."/>
            <person name="Wang J."/>
            <person name="Deng Y."/>
            <person name="Ran L."/>
            <person name="Shi X."/>
            <person name="Wang X."/>
            <person name="Wu Q."/>
            <person name="Li C."/>
            <person name="Ren X."/>
            <person name="Wang J."/>
            <person name="Wang X."/>
            <person name="Li D."/>
            <person name="Liu D."/>
            <person name="Zhang X."/>
            <person name="Ji Z."/>
            <person name="Zhao W."/>
            <person name="Sun Y."/>
            <person name="Zhang Z."/>
            <person name="Bao J."/>
            <person name="Han Y."/>
            <person name="Dong L."/>
            <person name="Ji J."/>
            <person name="Chen P."/>
            <person name="Wu S."/>
            <person name="Liu J."/>
            <person name="Xiao Y."/>
            <person name="Bu D."/>
            <person name="Tan J."/>
            <person name="Yang L."/>
            <person name="Ye C."/>
            <person name="Zhang J."/>
            <person name="Xu J."/>
            <person name="Zhou Y."/>
            <person name="Yu Y."/>
            <person name="Zhang B."/>
            <person name="Zhuang S."/>
            <person name="Wei H."/>
            <person name="Liu B."/>
            <person name="Lei M."/>
            <person name="Yu H."/>
            <person name="Li Y."/>
            <person name="Xu H."/>
            <person name="Wei S."/>
            <person name="He X."/>
            <person name="Fang L."/>
            <person name="Zhang Z."/>
            <person name="Zhang Y."/>
            <person name="Huang X."/>
            <person name="Su Z."/>
            <person name="Tong W."/>
            <person name="Li J."/>
            <person name="Tong Z."/>
            <person name="Li S."/>
            <person name="Ye J."/>
            <person name="Wang L."/>
            <person name="Fang L."/>
            <person name="Lei T."/>
            <person name="Chen C."/>
            <person name="Chen H."/>
            <person name="Xu Z."/>
            <person name="Li H."/>
            <person name="Huang H."/>
            <person name="Zhang F."/>
            <person name="Xu H."/>
            <person name="Li N."/>
            <person name="Zhao C."/>
            <person name="Li S."/>
            <person name="Dong L."/>
            <person name="Huang Y."/>
            <person name="Li L."/>
            <person name="Xi Y."/>
            <person name="Qi Q."/>
            <person name="Li W."/>
            <person name="Zhang B."/>
            <person name="Hu W."/>
            <person name="Zhang Y."/>
            <person name="Tian X."/>
            <person name="Jiao Y."/>
            <person name="Liang X."/>
            <person name="Jin J."/>
            <person name="Gao L."/>
            <person name="Zheng W."/>
            <person name="Hao B."/>
            <person name="Liu S."/>
            <person name="Wang W."/>
            <person name="Yuan L."/>
            <person name="Cao M."/>
            <person name="McDermott J."/>
            <person name="Samudrala R."/>
            <person name="Wang J."/>
            <person name="Wong G.K."/>
            <person name="Yang H."/>
        </authorList>
    </citation>
    <scope>NUCLEOTIDE SEQUENCE [LARGE SCALE GENOMIC DNA]</scope>
    <source>
        <strain evidence="3">cv. 93-11</strain>
    </source>
</reference>
<dbReference type="AlphaFoldDB" id="B8A829"/>
<feature type="region of interest" description="Disordered" evidence="1">
    <location>
        <begin position="39"/>
        <end position="62"/>
    </location>
</feature>
<protein>
    <submittedName>
        <fullName evidence="2">Uncharacterized protein</fullName>
    </submittedName>
</protein>
<evidence type="ECO:0000256" key="1">
    <source>
        <dbReference type="SAM" id="MobiDB-lite"/>
    </source>
</evidence>
<organism evidence="2 3">
    <name type="scientific">Oryza sativa subsp. indica</name>
    <name type="common">Rice</name>
    <dbReference type="NCBI Taxonomy" id="39946"/>
    <lineage>
        <taxon>Eukaryota</taxon>
        <taxon>Viridiplantae</taxon>
        <taxon>Streptophyta</taxon>
        <taxon>Embryophyta</taxon>
        <taxon>Tracheophyta</taxon>
        <taxon>Spermatophyta</taxon>
        <taxon>Magnoliopsida</taxon>
        <taxon>Liliopsida</taxon>
        <taxon>Poales</taxon>
        <taxon>Poaceae</taxon>
        <taxon>BOP clade</taxon>
        <taxon>Oryzoideae</taxon>
        <taxon>Oryzeae</taxon>
        <taxon>Oryzinae</taxon>
        <taxon>Oryza</taxon>
        <taxon>Oryza sativa</taxon>
    </lineage>
</organism>
<dbReference type="EMBL" id="CM000126">
    <property type="protein sequence ID" value="EEC71337.1"/>
    <property type="molecule type" value="Genomic_DNA"/>
</dbReference>
<sequence>MGLADHLTGPNAAGSVHGAPVEQTACARLQPQLGHHYRAPASADAEAGNAPAATAACAPAGATPRPAAILGQLRRPHRHYCFRLGPSSPP</sequence>
<dbReference type="Gramene" id="BGIOSGA004266-TA">
    <property type="protein sequence ID" value="BGIOSGA004266-PA"/>
    <property type="gene ID" value="BGIOSGA004266"/>
</dbReference>
<dbReference type="Proteomes" id="UP000007015">
    <property type="component" value="Chromosome 1"/>
</dbReference>
<evidence type="ECO:0000313" key="3">
    <source>
        <dbReference type="Proteomes" id="UP000007015"/>
    </source>
</evidence>
<name>B8A829_ORYSI</name>
<keyword evidence="3" id="KW-1185">Reference proteome</keyword>
<evidence type="ECO:0000313" key="2">
    <source>
        <dbReference type="EMBL" id="EEC71337.1"/>
    </source>
</evidence>
<dbReference type="HOGENOM" id="CLU_2444753_0_0_1"/>
<gene>
    <name evidence="2" type="ORF">OsI_03397</name>
</gene>
<proteinExistence type="predicted"/>